<evidence type="ECO:0000256" key="1">
    <source>
        <dbReference type="ARBA" id="ARBA00022603"/>
    </source>
</evidence>
<dbReference type="Proteomes" id="UP000001021">
    <property type="component" value="Chromosome"/>
</dbReference>
<accession>A0A0H3LZ55</accession>
<protein>
    <recommendedName>
        <fullName evidence="3">Methyltransferase type 11 domain-containing protein</fullName>
    </recommendedName>
</protein>
<organism evidence="4 5">
    <name type="scientific">Ehrlichia ruminantium (strain Welgevonden)</name>
    <dbReference type="NCBI Taxonomy" id="254945"/>
    <lineage>
        <taxon>Bacteria</taxon>
        <taxon>Pseudomonadati</taxon>
        <taxon>Pseudomonadota</taxon>
        <taxon>Alphaproteobacteria</taxon>
        <taxon>Rickettsiales</taxon>
        <taxon>Anaplasmataceae</taxon>
        <taxon>Ehrlichia</taxon>
    </lineage>
</organism>
<reference evidence="4 5" key="1">
    <citation type="journal article" date="2006" name="J. Bacteriol.">
        <title>Comparative genomic analysis of three strains of Ehrlichia ruminantium reveals an active process of genome size plasticity.</title>
        <authorList>
            <person name="Frutos R."/>
            <person name="Viari A."/>
            <person name="Ferraz C."/>
            <person name="Morgat A."/>
            <person name="Eychenie S."/>
            <person name="Kandassami Y."/>
            <person name="Chantal I."/>
            <person name="Bensaid A."/>
            <person name="Coissac E."/>
            <person name="Vachiery N."/>
            <person name="Demaille J."/>
            <person name="Martinez D."/>
        </authorList>
    </citation>
    <scope>NUCLEOTIDE SEQUENCE [LARGE SCALE GENOMIC DNA]</scope>
    <source>
        <strain evidence="4 5">Welgevonden</strain>
    </source>
</reference>
<evidence type="ECO:0000259" key="3">
    <source>
        <dbReference type="Pfam" id="PF08241"/>
    </source>
</evidence>
<dbReference type="eggNOG" id="COG2226">
    <property type="taxonomic scope" value="Bacteria"/>
</dbReference>
<sequence>MLIFDRNLVRLYRYKASFYNKADSFIFSETTNIILDKLSLFPVSNGLILSIGCRTDYLVENLLQRKLIFCKDQVVQCDVSYYVLCRVHDGYRVVADDEQLPFCHKVFDIVVNHLCLHNVNNLFYNLLSIYNLIKKGGIFLASLFGSKTLYELKHSIIRAEMDIGIAPRIMPFVNVQYIISLLQKSGYSNIVIDVNIIQTQYNDIYNLFRDLRRMGEGNVLYVRNRRQLTKSAIKKIFEYYKKYYSVDGVSIPATFEIITLKGDKA</sequence>
<dbReference type="InterPro" id="IPR013216">
    <property type="entry name" value="Methyltransf_11"/>
</dbReference>
<dbReference type="HOGENOM" id="CLU_046586_4_0_5"/>
<dbReference type="Pfam" id="PF08241">
    <property type="entry name" value="Methyltransf_11"/>
    <property type="match status" value="1"/>
</dbReference>
<dbReference type="KEGG" id="erw:ERWE_CDS_03620"/>
<dbReference type="InterPro" id="IPR050602">
    <property type="entry name" value="Malonyl-ACP_OMT"/>
</dbReference>
<name>A0A0H3LZ55_EHRRW</name>
<dbReference type="SUPFAM" id="SSF53335">
    <property type="entry name" value="S-adenosyl-L-methionine-dependent methyltransferases"/>
    <property type="match status" value="1"/>
</dbReference>
<dbReference type="GO" id="GO:0008757">
    <property type="term" value="F:S-adenosylmethionine-dependent methyltransferase activity"/>
    <property type="evidence" value="ECO:0007669"/>
    <property type="project" value="InterPro"/>
</dbReference>
<dbReference type="Gene3D" id="3.40.50.150">
    <property type="entry name" value="Vaccinia Virus protein VP39"/>
    <property type="match status" value="1"/>
</dbReference>
<evidence type="ECO:0000313" key="5">
    <source>
        <dbReference type="Proteomes" id="UP000001021"/>
    </source>
</evidence>
<dbReference type="PANTHER" id="PTHR13090:SF1">
    <property type="entry name" value="ARGININE-HYDROXYLASE NDUFAF5, MITOCHONDRIAL"/>
    <property type="match status" value="1"/>
</dbReference>
<evidence type="ECO:0000313" key="4">
    <source>
        <dbReference type="EMBL" id="CAI26856.1"/>
    </source>
</evidence>
<keyword evidence="5" id="KW-1185">Reference proteome</keyword>
<evidence type="ECO:0000256" key="2">
    <source>
        <dbReference type="ARBA" id="ARBA00022679"/>
    </source>
</evidence>
<dbReference type="GO" id="GO:0032259">
    <property type="term" value="P:methylation"/>
    <property type="evidence" value="ECO:0007669"/>
    <property type="project" value="UniProtKB-KW"/>
</dbReference>
<keyword evidence="1" id="KW-0489">Methyltransferase</keyword>
<keyword evidence="2" id="KW-0808">Transferase</keyword>
<dbReference type="EMBL" id="CR925678">
    <property type="protein sequence ID" value="CAI26856.1"/>
    <property type="molecule type" value="Genomic_DNA"/>
</dbReference>
<dbReference type="PANTHER" id="PTHR13090">
    <property type="entry name" value="ARGININE-HYDROXYLASE NDUFAF5, MITOCHONDRIAL"/>
    <property type="match status" value="1"/>
</dbReference>
<dbReference type="RefSeq" id="WP_011256060.1">
    <property type="nucleotide sequence ID" value="NC_006832.1"/>
</dbReference>
<dbReference type="AlphaFoldDB" id="A0A0H3LZ55"/>
<feature type="domain" description="Methyltransferase type 11" evidence="3">
    <location>
        <begin position="49"/>
        <end position="140"/>
    </location>
</feature>
<proteinExistence type="predicted"/>
<gene>
    <name evidence="4" type="ordered locus">ERWE_CDS_03620</name>
</gene>
<dbReference type="InterPro" id="IPR029063">
    <property type="entry name" value="SAM-dependent_MTases_sf"/>
</dbReference>